<feature type="compositionally biased region" description="Basic and acidic residues" evidence="1">
    <location>
        <begin position="53"/>
        <end position="63"/>
    </location>
</feature>
<feature type="region of interest" description="Disordered" evidence="1">
    <location>
        <begin position="1"/>
        <end position="63"/>
    </location>
</feature>
<keyword evidence="3" id="KW-1185">Reference proteome</keyword>
<evidence type="ECO:0000313" key="2">
    <source>
        <dbReference type="EMBL" id="KAK3386209.1"/>
    </source>
</evidence>
<name>A0AAE0NR90_SORBR</name>
<evidence type="ECO:0000313" key="3">
    <source>
        <dbReference type="Proteomes" id="UP001281003"/>
    </source>
</evidence>
<dbReference type="AlphaFoldDB" id="A0AAE0NR90"/>
<organism evidence="2 3">
    <name type="scientific">Sordaria brevicollis</name>
    <dbReference type="NCBI Taxonomy" id="83679"/>
    <lineage>
        <taxon>Eukaryota</taxon>
        <taxon>Fungi</taxon>
        <taxon>Dikarya</taxon>
        <taxon>Ascomycota</taxon>
        <taxon>Pezizomycotina</taxon>
        <taxon>Sordariomycetes</taxon>
        <taxon>Sordariomycetidae</taxon>
        <taxon>Sordariales</taxon>
        <taxon>Sordariaceae</taxon>
        <taxon>Sordaria</taxon>
    </lineage>
</organism>
<gene>
    <name evidence="2" type="ORF">B0T20DRAFT_398324</name>
</gene>
<feature type="region of interest" description="Disordered" evidence="1">
    <location>
        <begin position="95"/>
        <end position="155"/>
    </location>
</feature>
<proteinExistence type="predicted"/>
<accession>A0AAE0NR90</accession>
<feature type="region of interest" description="Disordered" evidence="1">
    <location>
        <begin position="290"/>
        <end position="310"/>
    </location>
</feature>
<dbReference type="Proteomes" id="UP001281003">
    <property type="component" value="Unassembled WGS sequence"/>
</dbReference>
<evidence type="ECO:0000256" key="1">
    <source>
        <dbReference type="SAM" id="MobiDB-lite"/>
    </source>
</evidence>
<protein>
    <submittedName>
        <fullName evidence="2">Uncharacterized protein</fullName>
    </submittedName>
</protein>
<reference evidence="2" key="1">
    <citation type="journal article" date="2023" name="Mol. Phylogenet. Evol.">
        <title>Genome-scale phylogeny and comparative genomics of the fungal order Sordariales.</title>
        <authorList>
            <person name="Hensen N."/>
            <person name="Bonometti L."/>
            <person name="Westerberg I."/>
            <person name="Brannstrom I.O."/>
            <person name="Guillou S."/>
            <person name="Cros-Aarteil S."/>
            <person name="Calhoun S."/>
            <person name="Haridas S."/>
            <person name="Kuo A."/>
            <person name="Mondo S."/>
            <person name="Pangilinan J."/>
            <person name="Riley R."/>
            <person name="LaButti K."/>
            <person name="Andreopoulos B."/>
            <person name="Lipzen A."/>
            <person name="Chen C."/>
            <person name="Yan M."/>
            <person name="Daum C."/>
            <person name="Ng V."/>
            <person name="Clum A."/>
            <person name="Steindorff A."/>
            <person name="Ohm R.A."/>
            <person name="Martin F."/>
            <person name="Silar P."/>
            <person name="Natvig D.O."/>
            <person name="Lalanne C."/>
            <person name="Gautier V."/>
            <person name="Ament-Velasquez S.L."/>
            <person name="Kruys A."/>
            <person name="Hutchinson M.I."/>
            <person name="Powell A.J."/>
            <person name="Barry K."/>
            <person name="Miller A.N."/>
            <person name="Grigoriev I.V."/>
            <person name="Debuchy R."/>
            <person name="Gladieux P."/>
            <person name="Hiltunen Thoren M."/>
            <person name="Johannesson H."/>
        </authorList>
    </citation>
    <scope>NUCLEOTIDE SEQUENCE</scope>
    <source>
        <strain evidence="2">FGSC 1904</strain>
    </source>
</reference>
<reference evidence="2" key="2">
    <citation type="submission" date="2023-07" db="EMBL/GenBank/DDBJ databases">
        <authorList>
            <consortium name="Lawrence Berkeley National Laboratory"/>
            <person name="Haridas S."/>
            <person name="Hensen N."/>
            <person name="Bonometti L."/>
            <person name="Westerberg I."/>
            <person name="Brannstrom I.O."/>
            <person name="Guillou S."/>
            <person name="Cros-Aarteil S."/>
            <person name="Calhoun S."/>
            <person name="Kuo A."/>
            <person name="Mondo S."/>
            <person name="Pangilinan J."/>
            <person name="Riley R."/>
            <person name="LaButti K."/>
            <person name="Andreopoulos B."/>
            <person name="Lipzen A."/>
            <person name="Chen C."/>
            <person name="Yanf M."/>
            <person name="Daum C."/>
            <person name="Ng V."/>
            <person name="Clum A."/>
            <person name="Steindorff A."/>
            <person name="Ohm R."/>
            <person name="Martin F."/>
            <person name="Silar P."/>
            <person name="Natvig D."/>
            <person name="Lalanne C."/>
            <person name="Gautier V."/>
            <person name="Ament-velasquez S.L."/>
            <person name="Kruys A."/>
            <person name="Hutchinson M.I."/>
            <person name="Powell A.J."/>
            <person name="Barry K."/>
            <person name="Miller A.N."/>
            <person name="Grigoriev I.V."/>
            <person name="Debuchy R."/>
            <person name="Gladieux P."/>
            <person name="Thoren M.H."/>
            <person name="Johannesson H."/>
        </authorList>
    </citation>
    <scope>NUCLEOTIDE SEQUENCE</scope>
    <source>
        <strain evidence="2">FGSC 1904</strain>
    </source>
</reference>
<feature type="compositionally biased region" description="Basic and acidic residues" evidence="1">
    <location>
        <begin position="102"/>
        <end position="135"/>
    </location>
</feature>
<comment type="caution">
    <text evidence="2">The sequence shown here is derived from an EMBL/GenBank/DDBJ whole genome shotgun (WGS) entry which is preliminary data.</text>
</comment>
<sequence length="356" mass="40094">MVIELNDLDVRKGPISQWKGPPHKRAFTGGSPRDLDCRSPRGRKRLAGGKVQGKREGKREASKDLVRCDRAFPGLDHEEGDGPCLPSRSPLGDCEVRGSLGGHERARGSGLPKAREGREGREGTASRRWRQESKSPRRSVGRPTDGPATGGSSDRVGERIKASNFLFRKGYYSGWGLVYRGFNGRIYVVGNYNYKEKKKRKLKKKVRWNVKVVREWFKREFDRCVIYTIVIRLYIRLVNRVRCICKVNALHMQVKCIAYVRQVHCICRCIAYAGQGVDIRVALAECRVGKSDPGRQGRSDRPPDGKVRPNMDEIFGQARPSWAAGWPKWSVVNAWLPTVCRGVNVNSTSHLSIVPA</sequence>
<dbReference type="EMBL" id="JAUTDP010000025">
    <property type="protein sequence ID" value="KAK3386209.1"/>
    <property type="molecule type" value="Genomic_DNA"/>
</dbReference>